<gene>
    <name evidence="1" type="ORF">KC01_LOCUS12933</name>
</gene>
<sequence>MGPVGSDLRGEHSQLQGSLSQACTLSLHQDKLSKMEDGQALAGEQREMPPLVNSRLGPTSLFYLNDIVWR</sequence>
<name>A0AAV2K1H6_KNICA</name>
<dbReference type="Proteomes" id="UP001497482">
    <property type="component" value="Chromosome 15"/>
</dbReference>
<keyword evidence="2" id="KW-1185">Reference proteome</keyword>
<proteinExistence type="predicted"/>
<organism evidence="1 2">
    <name type="scientific">Knipowitschia caucasica</name>
    <name type="common">Caucasian dwarf goby</name>
    <name type="synonym">Pomatoschistus caucasicus</name>
    <dbReference type="NCBI Taxonomy" id="637954"/>
    <lineage>
        <taxon>Eukaryota</taxon>
        <taxon>Metazoa</taxon>
        <taxon>Chordata</taxon>
        <taxon>Craniata</taxon>
        <taxon>Vertebrata</taxon>
        <taxon>Euteleostomi</taxon>
        <taxon>Actinopterygii</taxon>
        <taxon>Neopterygii</taxon>
        <taxon>Teleostei</taxon>
        <taxon>Neoteleostei</taxon>
        <taxon>Acanthomorphata</taxon>
        <taxon>Gobiaria</taxon>
        <taxon>Gobiiformes</taxon>
        <taxon>Gobioidei</taxon>
        <taxon>Gobiidae</taxon>
        <taxon>Gobiinae</taxon>
        <taxon>Knipowitschia</taxon>
    </lineage>
</organism>
<accession>A0AAV2K1H6</accession>
<dbReference type="EMBL" id="OZ035837">
    <property type="protein sequence ID" value="CAL1582296.1"/>
    <property type="molecule type" value="Genomic_DNA"/>
</dbReference>
<evidence type="ECO:0000313" key="2">
    <source>
        <dbReference type="Proteomes" id="UP001497482"/>
    </source>
</evidence>
<reference evidence="1 2" key="1">
    <citation type="submission" date="2024-04" db="EMBL/GenBank/DDBJ databases">
        <authorList>
            <person name="Waldvogel A.-M."/>
            <person name="Schoenle A."/>
        </authorList>
    </citation>
    <scope>NUCLEOTIDE SEQUENCE [LARGE SCALE GENOMIC DNA]</scope>
</reference>
<evidence type="ECO:0000313" key="1">
    <source>
        <dbReference type="EMBL" id="CAL1582296.1"/>
    </source>
</evidence>
<dbReference type="AlphaFoldDB" id="A0AAV2K1H6"/>
<protein>
    <submittedName>
        <fullName evidence="1">Uncharacterized protein</fullName>
    </submittedName>
</protein>